<name>A0A3E2NJ35_9FIRM</name>
<evidence type="ECO:0000313" key="10">
    <source>
        <dbReference type="Proteomes" id="UP000260680"/>
    </source>
</evidence>
<dbReference type="GO" id="GO:0055085">
    <property type="term" value="P:transmembrane transport"/>
    <property type="evidence" value="ECO:0007669"/>
    <property type="project" value="InterPro"/>
</dbReference>
<keyword evidence="4 7" id="KW-0812">Transmembrane</keyword>
<dbReference type="SUPFAM" id="SSF161098">
    <property type="entry name" value="MetI-like"/>
    <property type="match status" value="1"/>
</dbReference>
<dbReference type="AlphaFoldDB" id="A0A3E2NJ35"/>
<feature type="transmembrane region" description="Helical" evidence="7">
    <location>
        <begin position="158"/>
        <end position="185"/>
    </location>
</feature>
<keyword evidence="2 7" id="KW-0813">Transport</keyword>
<dbReference type="PROSITE" id="PS50928">
    <property type="entry name" value="ABC_TM1"/>
    <property type="match status" value="1"/>
</dbReference>
<evidence type="ECO:0000256" key="2">
    <source>
        <dbReference type="ARBA" id="ARBA00022448"/>
    </source>
</evidence>
<reference evidence="9 10" key="1">
    <citation type="submission" date="2018-07" db="EMBL/GenBank/DDBJ databases">
        <title>New species, Clostridium PI-S10-A1B.</title>
        <authorList>
            <person name="Krishna G."/>
            <person name="Summeta K."/>
            <person name="Shikha S."/>
            <person name="Prabhu P.B."/>
            <person name="Suresh K."/>
        </authorList>
    </citation>
    <scope>NUCLEOTIDE SEQUENCE [LARGE SCALE GENOMIC DNA]</scope>
    <source>
        <strain evidence="9 10">PI-S10-A1B</strain>
    </source>
</reference>
<evidence type="ECO:0000256" key="1">
    <source>
        <dbReference type="ARBA" id="ARBA00004651"/>
    </source>
</evidence>
<dbReference type="Proteomes" id="UP000260680">
    <property type="component" value="Unassembled WGS sequence"/>
</dbReference>
<comment type="subcellular location">
    <subcellularLocation>
        <location evidence="1 7">Cell membrane</location>
        <topology evidence="1 7">Multi-pass membrane protein</topology>
    </subcellularLocation>
</comment>
<keyword evidence="3" id="KW-1003">Cell membrane</keyword>
<dbReference type="CDD" id="cd06261">
    <property type="entry name" value="TM_PBP2"/>
    <property type="match status" value="1"/>
</dbReference>
<evidence type="ECO:0000256" key="7">
    <source>
        <dbReference type="RuleBase" id="RU363032"/>
    </source>
</evidence>
<dbReference type="PANTHER" id="PTHR30193">
    <property type="entry name" value="ABC TRANSPORTER PERMEASE PROTEIN"/>
    <property type="match status" value="1"/>
</dbReference>
<feature type="transmembrane region" description="Helical" evidence="7">
    <location>
        <begin position="77"/>
        <end position="97"/>
    </location>
</feature>
<dbReference type="Gene3D" id="1.10.3720.10">
    <property type="entry name" value="MetI-like"/>
    <property type="match status" value="1"/>
</dbReference>
<dbReference type="Pfam" id="PF00528">
    <property type="entry name" value="BPD_transp_1"/>
    <property type="match status" value="1"/>
</dbReference>
<dbReference type="EMBL" id="QOHO01000002">
    <property type="protein sequence ID" value="RFZ81008.1"/>
    <property type="molecule type" value="Genomic_DNA"/>
</dbReference>
<evidence type="ECO:0000256" key="6">
    <source>
        <dbReference type="ARBA" id="ARBA00023136"/>
    </source>
</evidence>
<feature type="transmembrane region" description="Helical" evidence="7">
    <location>
        <begin position="270"/>
        <end position="288"/>
    </location>
</feature>
<evidence type="ECO:0000256" key="3">
    <source>
        <dbReference type="ARBA" id="ARBA00022475"/>
    </source>
</evidence>
<dbReference type="GO" id="GO:0005886">
    <property type="term" value="C:plasma membrane"/>
    <property type="evidence" value="ECO:0007669"/>
    <property type="project" value="UniProtKB-SubCell"/>
</dbReference>
<accession>A0A3E2NJ35</accession>
<comment type="caution">
    <text evidence="9">The sequence shown here is derived from an EMBL/GenBank/DDBJ whole genome shotgun (WGS) entry which is preliminary data.</text>
</comment>
<feature type="transmembrane region" description="Helical" evidence="7">
    <location>
        <begin position="12"/>
        <end position="34"/>
    </location>
</feature>
<gene>
    <name evidence="9" type="ORF">DS742_00395</name>
</gene>
<comment type="similarity">
    <text evidence="7">Belongs to the binding-protein-dependent transport system permease family.</text>
</comment>
<dbReference type="InterPro" id="IPR035906">
    <property type="entry name" value="MetI-like_sf"/>
</dbReference>
<keyword evidence="5 7" id="KW-1133">Transmembrane helix</keyword>
<dbReference type="InterPro" id="IPR000515">
    <property type="entry name" value="MetI-like"/>
</dbReference>
<evidence type="ECO:0000256" key="4">
    <source>
        <dbReference type="ARBA" id="ARBA00022692"/>
    </source>
</evidence>
<dbReference type="OrthoDB" id="9786413at2"/>
<dbReference type="RefSeq" id="WP_117415108.1">
    <property type="nucleotide sequence ID" value="NZ_QOHO01000002.1"/>
</dbReference>
<keyword evidence="6 7" id="KW-0472">Membrane</keyword>
<protein>
    <submittedName>
        <fullName evidence="9">Sugar ABC transporter permease</fullName>
    </submittedName>
</protein>
<evidence type="ECO:0000256" key="5">
    <source>
        <dbReference type="ARBA" id="ARBA00022989"/>
    </source>
</evidence>
<proteinExistence type="inferred from homology"/>
<sequence>MYKEKSKLKSFQVFVTFGLIPLLVFSIVVLIPFFSGLFLSLTNWNGSLDGKIEFIGIGNYISAVRDPAFWGSLGKTFYYVFFVMILTNTSAFLFGLLVTSGMKGQNFYRAGYFTPNLIGGVILGYIWQFIFSRVFVYFGTKTGIPIFEISWLTDPHAALWALIIVGVWQNAGYMMLIYIAGFVGIDKSLIEAARMDGASPLQMLQKIKIPMMVPAFTITLFLTLRKAFMVYDVNLSLTKGGPYNTTELISMHVYNEAFLNQNMGPGQAKAFLLFVLVAAIAVAQVAVLKKKEVDAI</sequence>
<feature type="domain" description="ABC transmembrane type-1" evidence="8">
    <location>
        <begin position="73"/>
        <end position="286"/>
    </location>
</feature>
<evidence type="ECO:0000259" key="8">
    <source>
        <dbReference type="PROSITE" id="PS50928"/>
    </source>
</evidence>
<dbReference type="PANTHER" id="PTHR30193:SF37">
    <property type="entry name" value="INNER MEMBRANE ABC TRANSPORTER PERMEASE PROTEIN YCJO"/>
    <property type="match status" value="1"/>
</dbReference>
<dbReference type="InterPro" id="IPR051393">
    <property type="entry name" value="ABC_transporter_permease"/>
</dbReference>
<organism evidence="9 10">
    <name type="scientific">Lacrimispora amygdalina</name>
    <dbReference type="NCBI Taxonomy" id="253257"/>
    <lineage>
        <taxon>Bacteria</taxon>
        <taxon>Bacillati</taxon>
        <taxon>Bacillota</taxon>
        <taxon>Clostridia</taxon>
        <taxon>Lachnospirales</taxon>
        <taxon>Lachnospiraceae</taxon>
        <taxon>Lacrimispora</taxon>
    </lineage>
</organism>
<evidence type="ECO:0000313" key="9">
    <source>
        <dbReference type="EMBL" id="RFZ81008.1"/>
    </source>
</evidence>
<feature type="transmembrane region" description="Helical" evidence="7">
    <location>
        <begin position="117"/>
        <end position="138"/>
    </location>
</feature>